<dbReference type="RefSeq" id="WP_160616207.1">
    <property type="nucleotide sequence ID" value="NZ_WTYR01000001.1"/>
</dbReference>
<dbReference type="Pfam" id="PF06676">
    <property type="entry name" value="DUF1178"/>
    <property type="match status" value="1"/>
</dbReference>
<evidence type="ECO:0000313" key="3">
    <source>
        <dbReference type="Proteomes" id="UP000429229"/>
    </source>
</evidence>
<name>A0A6I4U505_9SPHN</name>
<dbReference type="EMBL" id="WTYR01000001">
    <property type="protein sequence ID" value="MXP09521.1"/>
    <property type="molecule type" value="Genomic_DNA"/>
</dbReference>
<organism evidence="2 3">
    <name type="scientific">Alteriqipengyuania halimionae</name>
    <dbReference type="NCBI Taxonomy" id="1926630"/>
    <lineage>
        <taxon>Bacteria</taxon>
        <taxon>Pseudomonadati</taxon>
        <taxon>Pseudomonadota</taxon>
        <taxon>Alphaproteobacteria</taxon>
        <taxon>Sphingomonadales</taxon>
        <taxon>Erythrobacteraceae</taxon>
        <taxon>Alteriqipengyuania</taxon>
    </lineage>
</organism>
<dbReference type="PIRSF" id="PIRSF032131">
    <property type="entry name" value="UCP032131"/>
    <property type="match status" value="1"/>
</dbReference>
<feature type="compositionally biased region" description="Polar residues" evidence="1">
    <location>
        <begin position="57"/>
        <end position="66"/>
    </location>
</feature>
<dbReference type="InterPro" id="IPR009562">
    <property type="entry name" value="DUF1178"/>
</dbReference>
<comment type="caution">
    <text evidence="2">The sequence shown here is derived from an EMBL/GenBank/DDBJ whole genome shotgun (WGS) entry which is preliminary data.</text>
</comment>
<reference evidence="2 3" key="1">
    <citation type="submission" date="2019-12" db="EMBL/GenBank/DDBJ databases">
        <title>Genomic-based taxomic classification of the family Erythrobacteraceae.</title>
        <authorList>
            <person name="Xu L."/>
        </authorList>
    </citation>
    <scope>NUCLEOTIDE SEQUENCE [LARGE SCALE GENOMIC DNA]</scope>
    <source>
        <strain evidence="2 3">LMG 29519</strain>
    </source>
</reference>
<gene>
    <name evidence="2" type="ORF">GRI68_04960</name>
</gene>
<evidence type="ECO:0000256" key="1">
    <source>
        <dbReference type="SAM" id="MobiDB-lite"/>
    </source>
</evidence>
<sequence>MIVYDLVCTCAGHRFEGWFSSSEDYLRQKEKGLLACPQCGSADVVKAPMAPAVAAKSNSRPSSQPLASGADDAQQKALETLAKLQAKAIEGSEWVGKDFTERARQMHYGERDRGAIHGEATLKDAKDMLDEGISVAPLPLSVTPPDELN</sequence>
<dbReference type="Proteomes" id="UP000429229">
    <property type="component" value="Unassembled WGS sequence"/>
</dbReference>
<protein>
    <submittedName>
        <fullName evidence="2">DUF1178 family protein</fullName>
    </submittedName>
</protein>
<accession>A0A6I4U505</accession>
<keyword evidence="3" id="KW-1185">Reference proteome</keyword>
<dbReference type="OrthoDB" id="9799894at2"/>
<dbReference type="AlphaFoldDB" id="A0A6I4U505"/>
<evidence type="ECO:0000313" key="2">
    <source>
        <dbReference type="EMBL" id="MXP09521.1"/>
    </source>
</evidence>
<proteinExistence type="predicted"/>
<feature type="region of interest" description="Disordered" evidence="1">
    <location>
        <begin position="53"/>
        <end position="73"/>
    </location>
</feature>